<dbReference type="Proteomes" id="UP000182054">
    <property type="component" value="Unassembled WGS sequence"/>
</dbReference>
<dbReference type="InterPro" id="IPR035965">
    <property type="entry name" value="PAS-like_dom_sf"/>
</dbReference>
<proteinExistence type="predicted"/>
<keyword evidence="5" id="KW-0597">Phosphoprotein</keyword>
<dbReference type="InterPro" id="IPR000014">
    <property type="entry name" value="PAS"/>
</dbReference>
<evidence type="ECO:0000256" key="11">
    <source>
        <dbReference type="ARBA" id="ARBA00022989"/>
    </source>
</evidence>
<feature type="transmembrane region" description="Helical" evidence="14">
    <location>
        <begin position="187"/>
        <end position="206"/>
    </location>
</feature>
<dbReference type="PANTHER" id="PTHR44936">
    <property type="entry name" value="SENSOR PROTEIN CREC"/>
    <property type="match status" value="1"/>
</dbReference>
<dbReference type="Pfam" id="PF14689">
    <property type="entry name" value="SPOB_a"/>
    <property type="match status" value="1"/>
</dbReference>
<evidence type="ECO:0000313" key="17">
    <source>
        <dbReference type="Proteomes" id="UP000182054"/>
    </source>
</evidence>
<accession>A0A1I0SZZ9</accession>
<dbReference type="Gene3D" id="3.30.450.20">
    <property type="entry name" value="PAS domain"/>
    <property type="match status" value="2"/>
</dbReference>
<dbReference type="InterPro" id="IPR050980">
    <property type="entry name" value="2C_sensor_his_kinase"/>
</dbReference>
<keyword evidence="12" id="KW-0902">Two-component regulatory system</keyword>
<name>A0A1I0SZZ9_9NOCA</name>
<evidence type="ECO:0000256" key="4">
    <source>
        <dbReference type="ARBA" id="ARBA00022475"/>
    </source>
</evidence>
<dbReference type="PROSITE" id="PS50109">
    <property type="entry name" value="HIS_KIN"/>
    <property type="match status" value="1"/>
</dbReference>
<keyword evidence="6" id="KW-0808">Transferase</keyword>
<organism evidence="16 17">
    <name type="scientific">Rhodococcoides kroppenstedtii</name>
    <dbReference type="NCBI Taxonomy" id="293050"/>
    <lineage>
        <taxon>Bacteria</taxon>
        <taxon>Bacillati</taxon>
        <taxon>Actinomycetota</taxon>
        <taxon>Actinomycetes</taxon>
        <taxon>Mycobacteriales</taxon>
        <taxon>Nocardiaceae</taxon>
        <taxon>Rhodococcoides</taxon>
    </lineage>
</organism>
<keyword evidence="9 16" id="KW-0418">Kinase</keyword>
<dbReference type="EC" id="2.7.13.3" evidence="3"/>
<dbReference type="Gene3D" id="1.10.287.130">
    <property type="match status" value="1"/>
</dbReference>
<dbReference type="Gene3D" id="3.30.565.10">
    <property type="entry name" value="Histidine kinase-like ATPase, C-terminal domain"/>
    <property type="match status" value="1"/>
</dbReference>
<evidence type="ECO:0000256" key="7">
    <source>
        <dbReference type="ARBA" id="ARBA00022692"/>
    </source>
</evidence>
<dbReference type="EMBL" id="FOJN01000003">
    <property type="protein sequence ID" value="SFA44366.1"/>
    <property type="molecule type" value="Genomic_DNA"/>
</dbReference>
<dbReference type="InterPro" id="IPR004358">
    <property type="entry name" value="Sig_transdc_His_kin-like_C"/>
</dbReference>
<keyword evidence="7 14" id="KW-0812">Transmembrane</keyword>
<keyword evidence="13 14" id="KW-0472">Membrane</keyword>
<evidence type="ECO:0000256" key="12">
    <source>
        <dbReference type="ARBA" id="ARBA00023012"/>
    </source>
</evidence>
<dbReference type="OrthoDB" id="9792686at2"/>
<dbReference type="InterPro" id="IPR003594">
    <property type="entry name" value="HATPase_dom"/>
</dbReference>
<evidence type="ECO:0000256" key="3">
    <source>
        <dbReference type="ARBA" id="ARBA00012438"/>
    </source>
</evidence>
<keyword evidence="4" id="KW-1003">Cell membrane</keyword>
<keyword evidence="11 14" id="KW-1133">Transmembrane helix</keyword>
<evidence type="ECO:0000313" key="16">
    <source>
        <dbReference type="EMBL" id="SFA44366.1"/>
    </source>
</evidence>
<evidence type="ECO:0000256" key="9">
    <source>
        <dbReference type="ARBA" id="ARBA00022777"/>
    </source>
</evidence>
<keyword evidence="10" id="KW-0067">ATP-binding</keyword>
<evidence type="ECO:0000256" key="1">
    <source>
        <dbReference type="ARBA" id="ARBA00000085"/>
    </source>
</evidence>
<comment type="subcellular location">
    <subcellularLocation>
        <location evidence="2">Cell membrane</location>
        <topology evidence="2">Multi-pass membrane protein</topology>
    </subcellularLocation>
</comment>
<dbReference type="SMART" id="SM00387">
    <property type="entry name" value="HATPase_c"/>
    <property type="match status" value="1"/>
</dbReference>
<evidence type="ECO:0000259" key="15">
    <source>
        <dbReference type="PROSITE" id="PS50109"/>
    </source>
</evidence>
<evidence type="ECO:0000256" key="10">
    <source>
        <dbReference type="ARBA" id="ARBA00022840"/>
    </source>
</evidence>
<evidence type="ECO:0000256" key="5">
    <source>
        <dbReference type="ARBA" id="ARBA00022553"/>
    </source>
</evidence>
<dbReference type="GO" id="GO:0005524">
    <property type="term" value="F:ATP binding"/>
    <property type="evidence" value="ECO:0007669"/>
    <property type="project" value="UniProtKB-KW"/>
</dbReference>
<dbReference type="SUPFAM" id="SSF55874">
    <property type="entry name" value="ATPase domain of HSP90 chaperone/DNA topoisomerase II/histidine kinase"/>
    <property type="match status" value="1"/>
</dbReference>
<dbReference type="Pfam" id="PF17203">
    <property type="entry name" value="sCache_3_2"/>
    <property type="match status" value="1"/>
</dbReference>
<dbReference type="Pfam" id="PF02518">
    <property type="entry name" value="HATPase_c"/>
    <property type="match status" value="1"/>
</dbReference>
<dbReference type="GO" id="GO:0000155">
    <property type="term" value="F:phosphorelay sensor kinase activity"/>
    <property type="evidence" value="ECO:0007669"/>
    <property type="project" value="InterPro"/>
</dbReference>
<evidence type="ECO:0000256" key="6">
    <source>
        <dbReference type="ARBA" id="ARBA00022679"/>
    </source>
</evidence>
<dbReference type="PANTHER" id="PTHR44936:SF10">
    <property type="entry name" value="SENSOR PROTEIN RSTB"/>
    <property type="match status" value="1"/>
</dbReference>
<protein>
    <recommendedName>
        <fullName evidence="3">histidine kinase</fullName>
        <ecNumber evidence="3">2.7.13.3</ecNumber>
    </recommendedName>
</protein>
<dbReference type="InterPro" id="IPR036890">
    <property type="entry name" value="HATPase_C_sf"/>
</dbReference>
<dbReference type="InterPro" id="IPR005467">
    <property type="entry name" value="His_kinase_dom"/>
</dbReference>
<dbReference type="PRINTS" id="PR00344">
    <property type="entry name" value="BCTRLSENSOR"/>
</dbReference>
<dbReference type="AlphaFoldDB" id="A0A1I0SZZ9"/>
<dbReference type="SUPFAM" id="SSF55890">
    <property type="entry name" value="Sporulation response regulatory protein Spo0B"/>
    <property type="match status" value="1"/>
</dbReference>
<evidence type="ECO:0000256" key="14">
    <source>
        <dbReference type="SAM" id="Phobius"/>
    </source>
</evidence>
<dbReference type="GO" id="GO:0005886">
    <property type="term" value="C:plasma membrane"/>
    <property type="evidence" value="ECO:0007669"/>
    <property type="project" value="UniProtKB-SubCell"/>
</dbReference>
<gene>
    <name evidence="16" type="ORF">SAMN05444374_10377</name>
</gene>
<dbReference type="InterPro" id="IPR016120">
    <property type="entry name" value="Sig_transdc_His_kin_SpoOB"/>
</dbReference>
<reference evidence="16 17" key="1">
    <citation type="submission" date="2016-10" db="EMBL/GenBank/DDBJ databases">
        <authorList>
            <person name="de Groot N.N."/>
        </authorList>
    </citation>
    <scope>NUCLEOTIDE SEQUENCE [LARGE SCALE GENOMIC DNA]</scope>
    <source>
        <strain evidence="16 17">DSM 44908</strain>
    </source>
</reference>
<keyword evidence="8" id="KW-0547">Nucleotide-binding</keyword>
<dbReference type="InterPro" id="IPR039506">
    <property type="entry name" value="SPOB_a"/>
</dbReference>
<dbReference type="SMART" id="SM00091">
    <property type="entry name" value="PAS"/>
    <property type="match status" value="1"/>
</dbReference>
<feature type="domain" description="Histidine kinase" evidence="15">
    <location>
        <begin position="346"/>
        <end position="550"/>
    </location>
</feature>
<dbReference type="SUPFAM" id="SSF55785">
    <property type="entry name" value="PYP-like sensor domain (PAS domain)"/>
    <property type="match status" value="1"/>
</dbReference>
<evidence type="ECO:0000256" key="13">
    <source>
        <dbReference type="ARBA" id="ARBA00023136"/>
    </source>
</evidence>
<evidence type="ECO:0000256" key="2">
    <source>
        <dbReference type="ARBA" id="ARBA00004651"/>
    </source>
</evidence>
<dbReference type="SUPFAM" id="SSF103190">
    <property type="entry name" value="Sensory domain-like"/>
    <property type="match status" value="1"/>
</dbReference>
<comment type="catalytic activity">
    <reaction evidence="1">
        <text>ATP + protein L-histidine = ADP + protein N-phospho-L-histidine.</text>
        <dbReference type="EC" id="2.7.13.3"/>
    </reaction>
</comment>
<dbReference type="InterPro" id="IPR029151">
    <property type="entry name" value="Sensor-like_sf"/>
</dbReference>
<sequence>MQVVSRRLRVRRTLSAQLLALQLLIVVAVLVVVGALSLAQSSATFQREQGLRVQSAAENLAANPTVRQLLPSAQPRIRSGLQGALDSVRAVSGLDYAQLTDTDGRIVAATDPTRIGETSADEGAGARVGRSWTGLAETSENTALEPGKSVQSQVPVLGPDGGIVGVAIVGREYPSVWSRLAQSTPDLVIYLAVATLLGAVGSILLARRVKRQTMGLEAGEIVDLVRQRQAMLEGLKEAVVALDPKGTVLLLSRSAHDMLGLGADSVGKQVDDLGLDDRIERVLRHPSDDGDQLVLTGDRILVFNTVPIEESGRIVATVTTFRDRTELSEIESKLDISRTSSTALREHIHEFDNQLHTISGLVQLGEYDEVERYVDGITEHRERLTSAVTDRVADLGVAALLIAKIGAAAARSVTVELTPDSSLRRADDDASRDLCTVVGNLVDNAVDALLEHGTPDATVRVTITQDDDDRVTVTVADNGPGIADADVDRVFEQGWSTKGTSTDGHGFGLALVRVVCRRGSGEVRVRTVGTTEAAENGRWTVFVATLDVPSRAHEAASAGKER</sequence>
<dbReference type="InterPro" id="IPR033463">
    <property type="entry name" value="sCache_3"/>
</dbReference>
<evidence type="ECO:0000256" key="8">
    <source>
        <dbReference type="ARBA" id="ARBA00022741"/>
    </source>
</evidence>